<accession>A0A1I2D887</accession>
<dbReference type="PANTHER" id="PTHR11240:SF22">
    <property type="entry name" value="RIBONUCLEASE T2"/>
    <property type="match status" value="1"/>
</dbReference>
<dbReference type="InterPro" id="IPR039378">
    <property type="entry name" value="RNase_T2_prok"/>
</dbReference>
<keyword evidence="3" id="KW-0732">Signal</keyword>
<evidence type="ECO:0000313" key="4">
    <source>
        <dbReference type="EMBL" id="SFE76767.1"/>
    </source>
</evidence>
<reference evidence="4 5" key="1">
    <citation type="submission" date="2016-10" db="EMBL/GenBank/DDBJ databases">
        <authorList>
            <person name="de Groot N.N."/>
        </authorList>
    </citation>
    <scope>NUCLEOTIDE SEQUENCE [LARGE SCALE GENOMIC DNA]</scope>
    <source>
        <strain evidence="4 5">DSM 11443</strain>
    </source>
</reference>
<sequence length="214" mass="23692">MHKLLALLISLTLLCAGPASAQSNRAGAFDYFVVSLSWSPNWCRLEGDARRSPQCAEDTGHGWVLHGLWPQYNRGYPSYCQTAERPPSRSMTSAMADIMGTSGLAWHQWKKHGTCTGLSAEGYFALSRAAYHKISRPAVFRQLDKLVKLPASVVEEAFLKANPTMEPDGVTVTCRDAHIQEVRICLSRSLDPVPCGQDVVRDCRMKNALFAPLR</sequence>
<dbReference type="AlphaFoldDB" id="A0A1I2D887"/>
<feature type="signal peptide" evidence="3">
    <location>
        <begin position="1"/>
        <end position="21"/>
    </location>
</feature>
<evidence type="ECO:0000313" key="5">
    <source>
        <dbReference type="Proteomes" id="UP000198977"/>
    </source>
</evidence>
<dbReference type="CDD" id="cd01062">
    <property type="entry name" value="RNase_T2_prok"/>
    <property type="match status" value="1"/>
</dbReference>
<evidence type="ECO:0000256" key="2">
    <source>
        <dbReference type="RuleBase" id="RU004328"/>
    </source>
</evidence>
<organism evidence="4 5">
    <name type="scientific">Sulfitobacter brevis</name>
    <dbReference type="NCBI Taxonomy" id="74348"/>
    <lineage>
        <taxon>Bacteria</taxon>
        <taxon>Pseudomonadati</taxon>
        <taxon>Pseudomonadota</taxon>
        <taxon>Alphaproteobacteria</taxon>
        <taxon>Rhodobacterales</taxon>
        <taxon>Roseobacteraceae</taxon>
        <taxon>Sulfitobacter</taxon>
    </lineage>
</organism>
<evidence type="ECO:0000256" key="1">
    <source>
        <dbReference type="ARBA" id="ARBA00007469"/>
    </source>
</evidence>
<proteinExistence type="inferred from homology"/>
<dbReference type="Proteomes" id="UP000198977">
    <property type="component" value="Unassembled WGS sequence"/>
</dbReference>
<dbReference type="Gene3D" id="3.90.730.10">
    <property type="entry name" value="Ribonuclease T2-like"/>
    <property type="match status" value="1"/>
</dbReference>
<dbReference type="OrthoDB" id="4720638at2"/>
<dbReference type="STRING" id="74348.SAMN04488523_11079"/>
<feature type="chain" id="PRO_5011515236" evidence="3">
    <location>
        <begin position="22"/>
        <end position="214"/>
    </location>
</feature>
<dbReference type="GO" id="GO:0003723">
    <property type="term" value="F:RNA binding"/>
    <property type="evidence" value="ECO:0007669"/>
    <property type="project" value="InterPro"/>
</dbReference>
<dbReference type="PROSITE" id="PS00530">
    <property type="entry name" value="RNASE_T2_1"/>
    <property type="match status" value="1"/>
</dbReference>
<keyword evidence="5" id="KW-1185">Reference proteome</keyword>
<dbReference type="RefSeq" id="WP_093924525.1">
    <property type="nucleotide sequence ID" value="NZ_FOMW01000010.1"/>
</dbReference>
<protein>
    <submittedName>
        <fullName evidence="4">Ribonuclease T2</fullName>
    </submittedName>
</protein>
<dbReference type="GO" id="GO:0033897">
    <property type="term" value="F:ribonuclease T2 activity"/>
    <property type="evidence" value="ECO:0007669"/>
    <property type="project" value="InterPro"/>
</dbReference>
<dbReference type="PANTHER" id="PTHR11240">
    <property type="entry name" value="RIBONUCLEASE T2"/>
    <property type="match status" value="1"/>
</dbReference>
<dbReference type="EMBL" id="FOMW01000010">
    <property type="protein sequence ID" value="SFE76767.1"/>
    <property type="molecule type" value="Genomic_DNA"/>
</dbReference>
<dbReference type="InterPro" id="IPR018188">
    <property type="entry name" value="RNase_T2_His_AS_1"/>
</dbReference>
<gene>
    <name evidence="4" type="ORF">SAMN04488523_11079</name>
</gene>
<name>A0A1I2D887_9RHOB</name>
<dbReference type="GO" id="GO:0006401">
    <property type="term" value="P:RNA catabolic process"/>
    <property type="evidence" value="ECO:0007669"/>
    <property type="project" value="TreeGrafter"/>
</dbReference>
<dbReference type="SUPFAM" id="SSF55895">
    <property type="entry name" value="Ribonuclease Rh-like"/>
    <property type="match status" value="1"/>
</dbReference>
<evidence type="ECO:0000256" key="3">
    <source>
        <dbReference type="SAM" id="SignalP"/>
    </source>
</evidence>
<dbReference type="Pfam" id="PF00445">
    <property type="entry name" value="Ribonuclease_T2"/>
    <property type="match status" value="1"/>
</dbReference>
<dbReference type="InterPro" id="IPR001568">
    <property type="entry name" value="RNase_T2-like"/>
</dbReference>
<dbReference type="InterPro" id="IPR036430">
    <property type="entry name" value="RNase_T2-like_sf"/>
</dbReference>
<comment type="similarity">
    <text evidence="1 2">Belongs to the RNase T2 family.</text>
</comment>